<comment type="caution">
    <text evidence="1">The sequence shown here is derived from an EMBL/GenBank/DDBJ whole genome shotgun (WGS) entry which is preliminary data.</text>
</comment>
<evidence type="ECO:0000313" key="2">
    <source>
        <dbReference type="Proteomes" id="UP000001603"/>
    </source>
</evidence>
<dbReference type="HOGENOM" id="CLU_126580_0_0_6"/>
<evidence type="ECO:0008006" key="3">
    <source>
        <dbReference type="Google" id="ProtNLM"/>
    </source>
</evidence>
<dbReference type="RefSeq" id="WP_005370648.1">
    <property type="nucleotide sequence ID" value="NZ_CH902601.1"/>
</dbReference>
<reference evidence="1 2" key="1">
    <citation type="journal article" date="2009" name="Proc. Natl. Acad. Sci. U.S.A.">
        <title>The genomic basis of trophic strategy in marine bacteria.</title>
        <authorList>
            <person name="Lauro F.M."/>
            <person name="McDougald D."/>
            <person name="Thomas T."/>
            <person name="Williams T.J."/>
            <person name="Egan S."/>
            <person name="Rice S."/>
            <person name="DeMaere M.Z."/>
            <person name="Ting L."/>
            <person name="Ertan H."/>
            <person name="Johnson J."/>
            <person name="Ferriera S."/>
            <person name="Lapidus A."/>
            <person name="Anderson I."/>
            <person name="Kyrpides N."/>
            <person name="Munk A.C."/>
            <person name="Detter C."/>
            <person name="Han C.S."/>
            <person name="Brown M.V."/>
            <person name="Robb F.T."/>
            <person name="Kjelleberg S."/>
            <person name="Cavicchioli R."/>
        </authorList>
    </citation>
    <scope>NUCLEOTIDE SEQUENCE [LARGE SCALE GENOMIC DNA]</scope>
    <source>
        <strain evidence="1 2">S14</strain>
    </source>
</reference>
<protein>
    <recommendedName>
        <fullName evidence="3">Queuosine biosynthesis protein QueD</fullName>
    </recommendedName>
</protein>
<dbReference type="Proteomes" id="UP000001603">
    <property type="component" value="Unassembled WGS sequence"/>
</dbReference>
<proteinExistence type="predicted"/>
<gene>
    <name evidence="1" type="ORF">VAS14_18011</name>
</gene>
<dbReference type="AlphaFoldDB" id="Q1ZNY6"/>
<dbReference type="Pfam" id="PF11993">
    <property type="entry name" value="VC2046"/>
    <property type="match status" value="1"/>
</dbReference>
<dbReference type="InterPro" id="IPR021879">
    <property type="entry name" value="VC2046_fam"/>
</dbReference>
<dbReference type="eggNOG" id="ENOG5033CMH">
    <property type="taxonomic scope" value="Bacteria"/>
</dbReference>
<sequence length="175" mass="19711">MIKAYFSMQHISLDNMLINEIQLGTGLNQAVESGRRADFSLMLALLSSELMESTPQDNEPEQIQTEQQLRAYFELPSPQPLTTSEHCYQRSSDQAKAFHESGIASTRLLHGLQPTALTFPAENTKGLPEDLFHNLSVHERRKLPPEEPRPISASPKNLYTSLIHAKRTSELYHAA</sequence>
<dbReference type="EMBL" id="AAOJ01000004">
    <property type="protein sequence ID" value="EAS64174.1"/>
    <property type="molecule type" value="Genomic_DNA"/>
</dbReference>
<evidence type="ECO:0000313" key="1">
    <source>
        <dbReference type="EMBL" id="EAS64174.1"/>
    </source>
</evidence>
<accession>Q1ZNY6</accession>
<name>Q1ZNY6_PHOAS</name>
<organism evidence="1 2">
    <name type="scientific">Photobacterium angustum (strain S14 / CCUG 15956)</name>
    <name type="common">Vibrio sp. (strain S14 / CCUG 15956)</name>
    <dbReference type="NCBI Taxonomy" id="314292"/>
    <lineage>
        <taxon>Bacteria</taxon>
        <taxon>Pseudomonadati</taxon>
        <taxon>Pseudomonadota</taxon>
        <taxon>Gammaproteobacteria</taxon>
        <taxon>Vibrionales</taxon>
        <taxon>Vibrionaceae</taxon>
        <taxon>Photobacterium</taxon>
    </lineage>
</organism>